<evidence type="ECO:0000313" key="1">
    <source>
        <dbReference type="EMBL" id="VAW58430.1"/>
    </source>
</evidence>
<dbReference type="EMBL" id="UOFG01000037">
    <property type="protein sequence ID" value="VAW58430.1"/>
    <property type="molecule type" value="Genomic_DNA"/>
</dbReference>
<sequence>MHQYRGCRDAKERGRAGMHQYRSCMDTKEHGRASLHKTERVNSEIIEYSIVSITYCTIAWSTEMNLGLHLRECADLSRSDCPAHKKAPEKGLF</sequence>
<organism evidence="1">
    <name type="scientific">hydrothermal vent metagenome</name>
    <dbReference type="NCBI Taxonomy" id="652676"/>
    <lineage>
        <taxon>unclassified sequences</taxon>
        <taxon>metagenomes</taxon>
        <taxon>ecological metagenomes</taxon>
    </lineage>
</organism>
<dbReference type="AlphaFoldDB" id="A0A3B0X147"/>
<accession>A0A3B0X147</accession>
<proteinExistence type="predicted"/>
<gene>
    <name evidence="1" type="ORF">MNBD_GAMMA11-155</name>
</gene>
<name>A0A3B0X147_9ZZZZ</name>
<protein>
    <submittedName>
        <fullName evidence="1">Uncharacterized protein</fullName>
    </submittedName>
</protein>
<reference evidence="1" key="1">
    <citation type="submission" date="2018-06" db="EMBL/GenBank/DDBJ databases">
        <authorList>
            <person name="Zhirakovskaya E."/>
        </authorList>
    </citation>
    <scope>NUCLEOTIDE SEQUENCE</scope>
</reference>